<keyword evidence="2" id="KW-1185">Reference proteome</keyword>
<sequence length="137" mass="15794">MTSNDQILSTTYWTLVTLTEQPFLARGHFEFTAIPDVQNESKKKCIEASLEIRDLIEAYRKAFSLRRAQYGISYAMYSAVIVLLQHTDQDYAQFGIEAILPTETFEQGEAWSESWLNVETDDLFLVNDTIFGFFAQE</sequence>
<reference evidence="1 2" key="1">
    <citation type="submission" date="2019-04" db="EMBL/GenBank/DDBJ databases">
        <authorList>
            <consortium name="DOE Joint Genome Institute"/>
            <person name="Mondo S."/>
            <person name="Kjaerbolling I."/>
            <person name="Vesth T."/>
            <person name="Frisvad J.C."/>
            <person name="Nybo J.L."/>
            <person name="Theobald S."/>
            <person name="Kildgaard S."/>
            <person name="Isbrandt T."/>
            <person name="Kuo A."/>
            <person name="Sato A."/>
            <person name="Lyhne E.K."/>
            <person name="Kogle M.E."/>
            <person name="Wiebenga A."/>
            <person name="Kun R.S."/>
            <person name="Lubbers R.J."/>
            <person name="Makela M.R."/>
            <person name="Barry K."/>
            <person name="Chovatia M."/>
            <person name="Clum A."/>
            <person name="Daum C."/>
            <person name="Haridas S."/>
            <person name="He G."/>
            <person name="LaButti K."/>
            <person name="Lipzen A."/>
            <person name="Riley R."/>
            <person name="Salamov A."/>
            <person name="Simmons B.A."/>
            <person name="Magnuson J.K."/>
            <person name="Henrissat B."/>
            <person name="Mortensen U.H."/>
            <person name="Larsen T.O."/>
            <person name="Devries R.P."/>
            <person name="Grigoriev I.V."/>
            <person name="Machida M."/>
            <person name="Baker S.E."/>
            <person name="Andersen M.R."/>
            <person name="Cantor M.N."/>
            <person name="Hua S.X."/>
        </authorList>
    </citation>
    <scope>NUCLEOTIDE SEQUENCE [LARGE SCALE GENOMIC DNA]</scope>
    <source>
        <strain evidence="1 2">CBS 117616</strain>
    </source>
</reference>
<dbReference type="CDD" id="cd12148">
    <property type="entry name" value="fungal_TF_MHR"/>
    <property type="match status" value="1"/>
</dbReference>
<gene>
    <name evidence="1" type="ORF">BDV36DRAFT_302185</name>
</gene>
<accession>A0ABQ6W1N4</accession>
<protein>
    <submittedName>
        <fullName evidence="1">Uncharacterized protein</fullName>
    </submittedName>
</protein>
<dbReference type="Proteomes" id="UP000325395">
    <property type="component" value="Unassembled WGS sequence"/>
</dbReference>
<proteinExistence type="predicted"/>
<dbReference type="EMBL" id="ML735895">
    <property type="protein sequence ID" value="KAE8411049.1"/>
    <property type="molecule type" value="Genomic_DNA"/>
</dbReference>
<name>A0ABQ6W1N4_9EURO</name>
<evidence type="ECO:0000313" key="1">
    <source>
        <dbReference type="EMBL" id="KAE8411049.1"/>
    </source>
</evidence>
<organism evidence="1 2">
    <name type="scientific">Aspergillus pseudocaelatus</name>
    <dbReference type="NCBI Taxonomy" id="1825620"/>
    <lineage>
        <taxon>Eukaryota</taxon>
        <taxon>Fungi</taxon>
        <taxon>Dikarya</taxon>
        <taxon>Ascomycota</taxon>
        <taxon>Pezizomycotina</taxon>
        <taxon>Eurotiomycetes</taxon>
        <taxon>Eurotiomycetidae</taxon>
        <taxon>Eurotiales</taxon>
        <taxon>Aspergillaceae</taxon>
        <taxon>Aspergillus</taxon>
        <taxon>Aspergillus subgen. Circumdati</taxon>
    </lineage>
</organism>
<evidence type="ECO:0000313" key="2">
    <source>
        <dbReference type="Proteomes" id="UP000325395"/>
    </source>
</evidence>